<dbReference type="FunFam" id="3.40.50.1820:FF:000025">
    <property type="entry name" value="putative methylesterase 11, chloroplastic"/>
    <property type="match status" value="1"/>
</dbReference>
<dbReference type="Proteomes" id="UP001642360">
    <property type="component" value="Unassembled WGS sequence"/>
</dbReference>
<evidence type="ECO:0000313" key="4">
    <source>
        <dbReference type="EMBL" id="CAK9162997.1"/>
    </source>
</evidence>
<dbReference type="AlphaFoldDB" id="A0ABC8T0P2"/>
<feature type="compositionally biased region" description="Basic residues" evidence="2">
    <location>
        <begin position="1"/>
        <end position="17"/>
    </location>
</feature>
<sequence>MGLCFSRKRPVKKKPSNSRRISNQQSTTGGVGGGGSGGGSSNRWSRIRSSKKEDSTIHERALAAAILFQQQQNSGGNGSMAFDRSNSLRYYSGNSKKSQALPRSSSSRARSLTDPLLQPHQLVNPDVKLDDLETNHFVLVHGGGFGAWCWYKTIALLEEGGFKVTAIDLTGSGIHSFDTNHITSLSQFVKPLTHFLEELADGEKVILVGHDFGGACISYAMELFPFRVAKAVFIAAAMLTSGQSTLNMFSQKADSNDLMRQAQKFMYANGNDHPPTAIDLDKSLIRDLLFNQSPAKDIALASVAMRPMPFLPVLEKLSLSEEKYGSVRRFYIETTEDNAIPIELQESMINNSPPERVFGLRGADHSPFFPSLKHYINNWWRYQGLHYLRVFA</sequence>
<dbReference type="SUPFAM" id="SSF53474">
    <property type="entry name" value="alpha/beta-Hydrolases"/>
    <property type="match status" value="1"/>
</dbReference>
<comment type="caution">
    <text evidence="4">The sequence shown here is derived from an EMBL/GenBank/DDBJ whole genome shotgun (WGS) entry which is preliminary data.</text>
</comment>
<gene>
    <name evidence="4" type="ORF">ILEXP_LOCUS31955</name>
</gene>
<evidence type="ECO:0000256" key="2">
    <source>
        <dbReference type="SAM" id="MobiDB-lite"/>
    </source>
</evidence>
<evidence type="ECO:0000256" key="1">
    <source>
        <dbReference type="ARBA" id="ARBA00022801"/>
    </source>
</evidence>
<evidence type="ECO:0000313" key="5">
    <source>
        <dbReference type="Proteomes" id="UP001642360"/>
    </source>
</evidence>
<evidence type="ECO:0000259" key="3">
    <source>
        <dbReference type="Pfam" id="PF12697"/>
    </source>
</evidence>
<keyword evidence="1" id="KW-0378">Hydrolase</keyword>
<dbReference type="InterPro" id="IPR000073">
    <property type="entry name" value="AB_hydrolase_1"/>
</dbReference>
<dbReference type="EMBL" id="CAUOFW020003947">
    <property type="protein sequence ID" value="CAK9162997.1"/>
    <property type="molecule type" value="Genomic_DNA"/>
</dbReference>
<protein>
    <recommendedName>
        <fullName evidence="3">AB hydrolase-1 domain-containing protein</fullName>
    </recommendedName>
</protein>
<dbReference type="GO" id="GO:0052689">
    <property type="term" value="F:carboxylic ester hydrolase activity"/>
    <property type="evidence" value="ECO:0007669"/>
    <property type="project" value="UniProtKB-ARBA"/>
</dbReference>
<dbReference type="Pfam" id="PF12697">
    <property type="entry name" value="Abhydrolase_6"/>
    <property type="match status" value="1"/>
</dbReference>
<feature type="region of interest" description="Disordered" evidence="2">
    <location>
        <begin position="1"/>
        <end position="55"/>
    </location>
</feature>
<feature type="compositionally biased region" description="Gly residues" evidence="2">
    <location>
        <begin position="29"/>
        <end position="40"/>
    </location>
</feature>
<feature type="compositionally biased region" description="Low complexity" evidence="2">
    <location>
        <begin position="95"/>
        <end position="112"/>
    </location>
</feature>
<reference evidence="4 5" key="1">
    <citation type="submission" date="2024-02" db="EMBL/GenBank/DDBJ databases">
        <authorList>
            <person name="Vignale AGUSTIN F."/>
            <person name="Sosa J E."/>
            <person name="Modenutti C."/>
        </authorList>
    </citation>
    <scope>NUCLEOTIDE SEQUENCE [LARGE SCALE GENOMIC DNA]</scope>
</reference>
<feature type="domain" description="AB hydrolase-1" evidence="3">
    <location>
        <begin position="137"/>
        <end position="369"/>
    </location>
</feature>
<name>A0ABC8T0P2_9AQUA</name>
<dbReference type="InterPro" id="IPR045889">
    <property type="entry name" value="MES/HNL"/>
</dbReference>
<keyword evidence="5" id="KW-1185">Reference proteome</keyword>
<dbReference type="InterPro" id="IPR029058">
    <property type="entry name" value="AB_hydrolase_fold"/>
</dbReference>
<proteinExistence type="predicted"/>
<dbReference type="PANTHER" id="PTHR10992:SF872">
    <property type="entry name" value="METHYLESTERASE 11, CHLOROPLASTIC-RELATED"/>
    <property type="match status" value="1"/>
</dbReference>
<dbReference type="Gene3D" id="3.40.50.1820">
    <property type="entry name" value="alpha/beta hydrolase"/>
    <property type="match status" value="1"/>
</dbReference>
<organism evidence="4 5">
    <name type="scientific">Ilex paraguariensis</name>
    <name type="common">yerba mate</name>
    <dbReference type="NCBI Taxonomy" id="185542"/>
    <lineage>
        <taxon>Eukaryota</taxon>
        <taxon>Viridiplantae</taxon>
        <taxon>Streptophyta</taxon>
        <taxon>Embryophyta</taxon>
        <taxon>Tracheophyta</taxon>
        <taxon>Spermatophyta</taxon>
        <taxon>Magnoliopsida</taxon>
        <taxon>eudicotyledons</taxon>
        <taxon>Gunneridae</taxon>
        <taxon>Pentapetalae</taxon>
        <taxon>asterids</taxon>
        <taxon>campanulids</taxon>
        <taxon>Aquifoliales</taxon>
        <taxon>Aquifoliaceae</taxon>
        <taxon>Ilex</taxon>
    </lineage>
</organism>
<accession>A0ABC8T0P2</accession>
<feature type="region of interest" description="Disordered" evidence="2">
    <location>
        <begin position="93"/>
        <end position="114"/>
    </location>
</feature>
<dbReference type="PANTHER" id="PTHR10992">
    <property type="entry name" value="METHYLESTERASE FAMILY MEMBER"/>
    <property type="match status" value="1"/>
</dbReference>